<dbReference type="PANTHER" id="PTHR30427">
    <property type="entry name" value="TRANSCRIPTIONAL ACTIVATOR PROTEIN LYSR"/>
    <property type="match status" value="1"/>
</dbReference>
<proteinExistence type="inferred from homology"/>
<sequence>MDIEHRHIEVFRAVMRAGSVTGAAALLFSSQPTISRELARLEQLLGFALFDRVRGRLQPTARALALHDEVQRAWTGLEAVRATARSLRDHAGGQLAIVCVPAFAQSLLPMACRLFAQTHPDVAVSITPQESPLLEEWLSAQRFDLGLTEQDSPPPGCALEPLLAADEVCVLPEGHPLLSRDTLSPADFAGQPFISLAPGDPYRRQLDALFQAHEVPRRMAIETQTAASVCALVREGLGVAVINPLSALEYAGQGIVLRRFSASIPFRVSLVLPQFRPSTPLAADFAQALHRAAKSLLARLQIAG</sequence>
<keyword evidence="4" id="KW-0804">Transcription</keyword>
<dbReference type="PROSITE" id="PS50931">
    <property type="entry name" value="HTH_LYSR"/>
    <property type="match status" value="1"/>
</dbReference>
<dbReference type="Gene3D" id="1.10.10.10">
    <property type="entry name" value="Winged helix-like DNA-binding domain superfamily/Winged helix DNA-binding domain"/>
    <property type="match status" value="1"/>
</dbReference>
<evidence type="ECO:0000259" key="5">
    <source>
        <dbReference type="PROSITE" id="PS50931"/>
    </source>
</evidence>
<dbReference type="SUPFAM" id="SSF46785">
    <property type="entry name" value="Winged helix' DNA-binding domain"/>
    <property type="match status" value="1"/>
</dbReference>
<dbReference type="Pfam" id="PF00126">
    <property type="entry name" value="HTH_1"/>
    <property type="match status" value="1"/>
</dbReference>
<evidence type="ECO:0000256" key="4">
    <source>
        <dbReference type="ARBA" id="ARBA00023163"/>
    </source>
</evidence>
<feature type="domain" description="HTH lysR-type" evidence="5">
    <location>
        <begin position="1"/>
        <end position="60"/>
    </location>
</feature>
<dbReference type="SUPFAM" id="SSF53850">
    <property type="entry name" value="Periplasmic binding protein-like II"/>
    <property type="match status" value="1"/>
</dbReference>
<accession>A0ABV2CT16</accession>
<dbReference type="Pfam" id="PF03466">
    <property type="entry name" value="LysR_substrate"/>
    <property type="match status" value="1"/>
</dbReference>
<comment type="caution">
    <text evidence="6">The sequence shown here is derived from an EMBL/GenBank/DDBJ whole genome shotgun (WGS) entry which is preliminary data.</text>
</comment>
<evidence type="ECO:0000256" key="1">
    <source>
        <dbReference type="ARBA" id="ARBA00009437"/>
    </source>
</evidence>
<evidence type="ECO:0000313" key="6">
    <source>
        <dbReference type="EMBL" id="MET1491028.1"/>
    </source>
</evidence>
<evidence type="ECO:0000256" key="3">
    <source>
        <dbReference type="ARBA" id="ARBA00023125"/>
    </source>
</evidence>
<dbReference type="RefSeq" id="WP_353978435.1">
    <property type="nucleotide sequence ID" value="NZ_JBEWLZ010000008.1"/>
</dbReference>
<dbReference type="InterPro" id="IPR000847">
    <property type="entry name" value="LysR_HTH_N"/>
</dbReference>
<keyword evidence="7" id="KW-1185">Reference proteome</keyword>
<dbReference type="Gene3D" id="3.40.190.290">
    <property type="match status" value="1"/>
</dbReference>
<dbReference type="EMBL" id="JBEWLZ010000008">
    <property type="protein sequence ID" value="MET1491028.1"/>
    <property type="molecule type" value="Genomic_DNA"/>
</dbReference>
<keyword evidence="2" id="KW-0805">Transcription regulation</keyword>
<dbReference type="Proteomes" id="UP001548590">
    <property type="component" value="Unassembled WGS sequence"/>
</dbReference>
<dbReference type="InterPro" id="IPR036388">
    <property type="entry name" value="WH-like_DNA-bd_sf"/>
</dbReference>
<organism evidence="6 7">
    <name type="scientific">Uliginosibacterium paludis</name>
    <dbReference type="NCBI Taxonomy" id="1615952"/>
    <lineage>
        <taxon>Bacteria</taxon>
        <taxon>Pseudomonadati</taxon>
        <taxon>Pseudomonadota</taxon>
        <taxon>Betaproteobacteria</taxon>
        <taxon>Rhodocyclales</taxon>
        <taxon>Zoogloeaceae</taxon>
        <taxon>Uliginosibacterium</taxon>
    </lineage>
</organism>
<protein>
    <submittedName>
        <fullName evidence="6">LysR family transcriptional regulator</fullName>
    </submittedName>
</protein>
<keyword evidence="3" id="KW-0238">DNA-binding</keyword>
<comment type="similarity">
    <text evidence="1">Belongs to the LysR transcriptional regulatory family.</text>
</comment>
<dbReference type="PANTHER" id="PTHR30427:SF1">
    <property type="entry name" value="TRANSCRIPTIONAL ACTIVATOR PROTEIN LYSR"/>
    <property type="match status" value="1"/>
</dbReference>
<dbReference type="InterPro" id="IPR005119">
    <property type="entry name" value="LysR_subst-bd"/>
</dbReference>
<dbReference type="InterPro" id="IPR036390">
    <property type="entry name" value="WH_DNA-bd_sf"/>
</dbReference>
<evidence type="ECO:0000313" key="7">
    <source>
        <dbReference type="Proteomes" id="UP001548590"/>
    </source>
</evidence>
<gene>
    <name evidence="6" type="ORF">ABVT11_14410</name>
</gene>
<name>A0ABV2CT16_9RHOO</name>
<dbReference type="PRINTS" id="PR00039">
    <property type="entry name" value="HTHLYSR"/>
</dbReference>
<evidence type="ECO:0000256" key="2">
    <source>
        <dbReference type="ARBA" id="ARBA00023015"/>
    </source>
</evidence>
<reference evidence="6 7" key="1">
    <citation type="submission" date="2024-07" db="EMBL/GenBank/DDBJ databases">
        <title>Uliginosibacterium paludis KCTC:42655.</title>
        <authorList>
            <person name="Kim M.K."/>
        </authorList>
    </citation>
    <scope>NUCLEOTIDE SEQUENCE [LARGE SCALE GENOMIC DNA]</scope>
    <source>
        <strain evidence="6 7">KCTC 42655</strain>
    </source>
</reference>
<dbReference type="NCBIfam" id="NF008239">
    <property type="entry name" value="PRK11013.1"/>
    <property type="match status" value="1"/>
</dbReference>